<comment type="caution">
    <text evidence="3">The sequence shown here is derived from an EMBL/GenBank/DDBJ whole genome shotgun (WGS) entry which is preliminary data.</text>
</comment>
<organism evidence="3 4">
    <name type="scientific">Plectosphaerella plurivora</name>
    <dbReference type="NCBI Taxonomy" id="936078"/>
    <lineage>
        <taxon>Eukaryota</taxon>
        <taxon>Fungi</taxon>
        <taxon>Dikarya</taxon>
        <taxon>Ascomycota</taxon>
        <taxon>Pezizomycotina</taxon>
        <taxon>Sordariomycetes</taxon>
        <taxon>Hypocreomycetidae</taxon>
        <taxon>Glomerellales</taxon>
        <taxon>Plectosphaerellaceae</taxon>
        <taxon>Plectosphaerella</taxon>
    </lineage>
</organism>
<keyword evidence="2" id="KW-0812">Transmembrane</keyword>
<keyword evidence="2" id="KW-0472">Membrane</keyword>
<evidence type="ECO:0000256" key="1">
    <source>
        <dbReference type="SAM" id="MobiDB-lite"/>
    </source>
</evidence>
<dbReference type="Proteomes" id="UP000770015">
    <property type="component" value="Unassembled WGS sequence"/>
</dbReference>
<sequence length="667" mass="74691">MNQNPSPWQRRFTSVREGFDQDAPQKEIRLLEEYNKKLSGILDSRAADAERASEADTTLDLGTTDRTEIHMVRFDDVEAAHDALFGTDVDNKAPNIEVLWKTFVDLIFRQETISKAMVIALQHDDINQSVFRSNIEKAVKAFAAQLLDEKPNDQPICKIFQGYSPIISSRIINEALTRASLNTKMSEAVVVLPLGAESSEEEKEESQDDIIGRGTGEADAIGNDTPGEGLDVMTFQDTVSSSRAFGTLLDNLHDIVFPTFNSRLRQLMDREKEESGPSAETKLGELFSELAYARASHIEVSLDTPGYIDWLQLCFERGTRQQWTWSPLRQPLQPLREGEVRISWKCACHKTRRATVSKQVAERLVAIAKMPSSDSGTSSDDSSGPLDSPSSQPGSGSTARTSQAGDDPSLKEDMLPDTQIVPKDPEVIDERASLEQQLPRGTIYFMTAKGAFHPRQEGLVRSFITSNDKCDHQFFAELKEEYWKHRGLLRRYLGMYGFKGCDFFKLRTYKAGRYGEMAPGLPSAQDLGYSFKTRNPQPQVSAEEFRDHFHGCQCTESSCKETSTLDYIPRKVNAGHDQPPVVIKDEIFWGIIAREDDKNSVYMLAVYVSLVYLCFGIGIAPMFVWLDTRGVTDEASLANRKDNLSNAVVPFNMMFCFLGPVLAAVFA</sequence>
<keyword evidence="2" id="KW-1133">Transmembrane helix</keyword>
<feature type="compositionally biased region" description="Acidic residues" evidence="1">
    <location>
        <begin position="198"/>
        <end position="208"/>
    </location>
</feature>
<gene>
    <name evidence="3" type="ORF">F5X68DRAFT_25679</name>
</gene>
<name>A0A9P8V7I5_9PEZI</name>
<dbReference type="AlphaFoldDB" id="A0A9P8V7I5"/>
<evidence type="ECO:0000256" key="2">
    <source>
        <dbReference type="SAM" id="Phobius"/>
    </source>
</evidence>
<evidence type="ECO:0000313" key="4">
    <source>
        <dbReference type="Proteomes" id="UP000770015"/>
    </source>
</evidence>
<feature type="region of interest" description="Disordered" evidence="1">
    <location>
        <begin position="368"/>
        <end position="425"/>
    </location>
</feature>
<dbReference type="EMBL" id="JAGSXJ010000018">
    <property type="protein sequence ID" value="KAH6682384.1"/>
    <property type="molecule type" value="Genomic_DNA"/>
</dbReference>
<proteinExistence type="predicted"/>
<feature type="transmembrane region" description="Helical" evidence="2">
    <location>
        <begin position="647"/>
        <end position="666"/>
    </location>
</feature>
<evidence type="ECO:0000313" key="3">
    <source>
        <dbReference type="EMBL" id="KAH6682384.1"/>
    </source>
</evidence>
<feature type="region of interest" description="Disordered" evidence="1">
    <location>
        <begin position="195"/>
        <end position="227"/>
    </location>
</feature>
<feature type="compositionally biased region" description="Low complexity" evidence="1">
    <location>
        <begin position="371"/>
        <end position="397"/>
    </location>
</feature>
<feature type="transmembrane region" description="Helical" evidence="2">
    <location>
        <begin position="601"/>
        <end position="626"/>
    </location>
</feature>
<reference evidence="3" key="1">
    <citation type="journal article" date="2021" name="Nat. Commun.">
        <title>Genetic determinants of endophytism in the Arabidopsis root mycobiome.</title>
        <authorList>
            <person name="Mesny F."/>
            <person name="Miyauchi S."/>
            <person name="Thiergart T."/>
            <person name="Pickel B."/>
            <person name="Atanasova L."/>
            <person name="Karlsson M."/>
            <person name="Huettel B."/>
            <person name="Barry K.W."/>
            <person name="Haridas S."/>
            <person name="Chen C."/>
            <person name="Bauer D."/>
            <person name="Andreopoulos W."/>
            <person name="Pangilinan J."/>
            <person name="LaButti K."/>
            <person name="Riley R."/>
            <person name="Lipzen A."/>
            <person name="Clum A."/>
            <person name="Drula E."/>
            <person name="Henrissat B."/>
            <person name="Kohler A."/>
            <person name="Grigoriev I.V."/>
            <person name="Martin F.M."/>
            <person name="Hacquard S."/>
        </authorList>
    </citation>
    <scope>NUCLEOTIDE SEQUENCE</scope>
    <source>
        <strain evidence="3">MPI-SDFR-AT-0117</strain>
    </source>
</reference>
<dbReference type="OrthoDB" id="443402at2759"/>
<accession>A0A9P8V7I5</accession>
<keyword evidence="4" id="KW-1185">Reference proteome</keyword>
<protein>
    <submittedName>
        <fullName evidence="3">Uncharacterized protein</fullName>
    </submittedName>
</protein>